<accession>D4MI03</accession>
<sequence>MMKRIYTFLIVIMFNMAFLMSACTAGNADSTMSAVSETSATGTVIDKIDEPKAEATTAQTTATTAVTTTKPQETKKAETTTTTTATTTAKPKPATTTTAATTKPAPEWIESKASGTKYVNTDCYSRKKAVLGAETVKLYSVNDKVTVTAKTDTGYFKLSDGSFIHSDYLSDSKVTQPEAPTTKKTETPNKADSFYSKYSYGSKQYLRELCEYYGFTEYTEKDRNNVDNYMQSIFETYESDSYEKQLQEYISKYLGKHSGRYEIIYDDVYNVYGIRPFTYIPDSEWRFTKQDCEDILKACEKYAKDNGYGYCKPSDFGAVKGKVYQDSSWSQVYANNPSVPKLSWSGYTRKELMIELLCGDIQLNYEEGLGATCVDYCLASEYCQWAKEHWGVDVSNDTACKDLTAYIFFPCY</sequence>
<feature type="compositionally biased region" description="Low complexity" evidence="1">
    <location>
        <begin position="79"/>
        <end position="102"/>
    </location>
</feature>
<dbReference type="EMBL" id="FP929059">
    <property type="protein sequence ID" value="CBL33386.1"/>
    <property type="molecule type" value="Genomic_DNA"/>
</dbReference>
<protein>
    <recommendedName>
        <fullName evidence="5">Bacterial SH3 domain</fullName>
    </recommendedName>
</protein>
<name>D4MI03_9FIRM</name>
<feature type="chain" id="PRO_5038629346" description="Bacterial SH3 domain" evidence="2">
    <location>
        <begin position="25"/>
        <end position="412"/>
    </location>
</feature>
<feature type="signal peptide" evidence="2">
    <location>
        <begin position="1"/>
        <end position="24"/>
    </location>
</feature>
<gene>
    <name evidence="3" type="ORF">ES1_01970</name>
</gene>
<dbReference type="KEGG" id="esr:ES1_01970"/>
<organism evidence="3 4">
    <name type="scientific">[Eubacterium] siraeum V10Sc8a</name>
    <dbReference type="NCBI Taxonomy" id="717961"/>
    <lineage>
        <taxon>Bacteria</taxon>
        <taxon>Bacillati</taxon>
        <taxon>Bacillota</taxon>
        <taxon>Clostridia</taxon>
        <taxon>Eubacteriales</taxon>
        <taxon>Oscillospiraceae</taxon>
        <taxon>Oscillospiraceae incertae sedis</taxon>
    </lineage>
</organism>
<dbReference type="PATRIC" id="fig|717961.3.peg.2028"/>
<dbReference type="PROSITE" id="PS51257">
    <property type="entry name" value="PROKAR_LIPOPROTEIN"/>
    <property type="match status" value="1"/>
</dbReference>
<dbReference type="BioCyc" id="ESIR717961:G136L-152-MONOMER"/>
<evidence type="ECO:0008006" key="5">
    <source>
        <dbReference type="Google" id="ProtNLM"/>
    </source>
</evidence>
<dbReference type="AlphaFoldDB" id="D4MI03"/>
<reference evidence="3 4" key="1">
    <citation type="submission" date="2010-03" db="EMBL/GenBank/DDBJ databases">
        <title>The genome sequence of Eubacterium siraeum V10Sc8a.</title>
        <authorList>
            <consortium name="metaHIT consortium -- http://www.metahit.eu/"/>
            <person name="Pajon A."/>
            <person name="Turner K."/>
            <person name="Parkhill J."/>
            <person name="Duncan S."/>
            <person name="Flint H."/>
        </authorList>
    </citation>
    <scope>NUCLEOTIDE SEQUENCE [LARGE SCALE GENOMIC DNA]</scope>
    <source>
        <strain evidence="3 4">V10Sc8a</strain>
    </source>
</reference>
<proteinExistence type="predicted"/>
<feature type="region of interest" description="Disordered" evidence="1">
    <location>
        <begin position="50"/>
        <end position="102"/>
    </location>
</feature>
<evidence type="ECO:0000313" key="4">
    <source>
        <dbReference type="Proteomes" id="UP000007050"/>
    </source>
</evidence>
<evidence type="ECO:0000256" key="2">
    <source>
        <dbReference type="SAM" id="SignalP"/>
    </source>
</evidence>
<keyword evidence="2" id="KW-0732">Signal</keyword>
<dbReference type="Proteomes" id="UP000007050">
    <property type="component" value="Chromosome"/>
</dbReference>
<dbReference type="HOGENOM" id="CLU_841315_0_0_9"/>
<evidence type="ECO:0000313" key="3">
    <source>
        <dbReference type="EMBL" id="CBL33386.1"/>
    </source>
</evidence>
<reference evidence="3 4" key="2">
    <citation type="submission" date="2010-03" db="EMBL/GenBank/DDBJ databases">
        <authorList>
            <person name="Pajon A."/>
        </authorList>
    </citation>
    <scope>NUCLEOTIDE SEQUENCE [LARGE SCALE GENOMIC DNA]</scope>
    <source>
        <strain evidence="3 4">V10Sc8a</strain>
    </source>
</reference>
<evidence type="ECO:0000256" key="1">
    <source>
        <dbReference type="SAM" id="MobiDB-lite"/>
    </source>
</evidence>
<feature type="compositionally biased region" description="Low complexity" evidence="1">
    <location>
        <begin position="54"/>
        <end position="71"/>
    </location>
</feature>